<evidence type="ECO:0000256" key="6">
    <source>
        <dbReference type="ARBA" id="ARBA00049157"/>
    </source>
</evidence>
<feature type="domain" description="Orotidine 5'-phosphate decarboxylase" evidence="8">
    <location>
        <begin position="17"/>
        <end position="291"/>
    </location>
</feature>
<dbReference type="Proteomes" id="UP000267250">
    <property type="component" value="Chromosome"/>
</dbReference>
<evidence type="ECO:0000256" key="5">
    <source>
        <dbReference type="ARBA" id="ARBA00023239"/>
    </source>
</evidence>
<dbReference type="CDD" id="cd04725">
    <property type="entry name" value="OMP_decarboxylase_like"/>
    <property type="match status" value="1"/>
</dbReference>
<dbReference type="SUPFAM" id="SSF51366">
    <property type="entry name" value="Ribulose-phoshate binding barrel"/>
    <property type="match status" value="1"/>
</dbReference>
<dbReference type="PANTHER" id="PTHR43375:SF1">
    <property type="entry name" value="OROTIDINE 5'-PHOSPHATE DECARBOXYLASE"/>
    <property type="match status" value="1"/>
</dbReference>
<evidence type="ECO:0000256" key="4">
    <source>
        <dbReference type="ARBA" id="ARBA00022975"/>
    </source>
</evidence>
<comment type="catalytic activity">
    <reaction evidence="6 7">
        <text>orotidine 5'-phosphate + H(+) = UMP + CO2</text>
        <dbReference type="Rhea" id="RHEA:11596"/>
        <dbReference type="ChEBI" id="CHEBI:15378"/>
        <dbReference type="ChEBI" id="CHEBI:16526"/>
        <dbReference type="ChEBI" id="CHEBI:57538"/>
        <dbReference type="ChEBI" id="CHEBI:57865"/>
        <dbReference type="EC" id="4.1.1.23"/>
    </reaction>
</comment>
<evidence type="ECO:0000256" key="7">
    <source>
        <dbReference type="HAMAP-Rule" id="MF_01215"/>
    </source>
</evidence>
<evidence type="ECO:0000313" key="10">
    <source>
        <dbReference type="Proteomes" id="UP000267250"/>
    </source>
</evidence>
<accession>A0A3Q9HQ86</accession>
<evidence type="ECO:0000256" key="2">
    <source>
        <dbReference type="ARBA" id="ARBA00008847"/>
    </source>
</evidence>
<dbReference type="KEGG" id="aft:BBF96_06125"/>
<dbReference type="NCBIfam" id="TIGR02127">
    <property type="entry name" value="pyrF_sub2"/>
    <property type="match status" value="1"/>
</dbReference>
<proteinExistence type="inferred from homology"/>
<dbReference type="HAMAP" id="MF_01215">
    <property type="entry name" value="OMPdecase_type2"/>
    <property type="match status" value="1"/>
</dbReference>
<comment type="similarity">
    <text evidence="2 7">Belongs to the OMP decarboxylase family. Type 2 subfamily.</text>
</comment>
<evidence type="ECO:0000256" key="3">
    <source>
        <dbReference type="ARBA" id="ARBA00022793"/>
    </source>
</evidence>
<dbReference type="GO" id="GO:0004590">
    <property type="term" value="F:orotidine-5'-phosphate decarboxylase activity"/>
    <property type="evidence" value="ECO:0007669"/>
    <property type="project" value="UniProtKB-UniRule"/>
</dbReference>
<dbReference type="InterPro" id="IPR013785">
    <property type="entry name" value="Aldolase_TIM"/>
</dbReference>
<dbReference type="UniPathway" id="UPA00070">
    <property type="reaction ID" value="UER00120"/>
</dbReference>
<keyword evidence="3 7" id="KW-0210">Decarboxylase</keyword>
<dbReference type="GO" id="GO:0044205">
    <property type="term" value="P:'de novo' UMP biosynthetic process"/>
    <property type="evidence" value="ECO:0007669"/>
    <property type="project" value="UniProtKB-UniRule"/>
</dbReference>
<dbReference type="SMART" id="SM00934">
    <property type="entry name" value="OMPdecase"/>
    <property type="match status" value="1"/>
</dbReference>
<evidence type="ECO:0000313" key="9">
    <source>
        <dbReference type="EMBL" id="AZR73009.1"/>
    </source>
</evidence>
<dbReference type="GO" id="GO:0006207">
    <property type="term" value="P:'de novo' pyrimidine nucleobase biosynthetic process"/>
    <property type="evidence" value="ECO:0007669"/>
    <property type="project" value="InterPro"/>
</dbReference>
<protein>
    <recommendedName>
        <fullName evidence="7">Orotidine 5'-phosphate decarboxylase</fullName>
        <ecNumber evidence="7">4.1.1.23</ecNumber>
    </recommendedName>
    <alternativeName>
        <fullName evidence="7">OMP decarboxylase</fullName>
        <shortName evidence="7">OMPDCase</shortName>
        <shortName evidence="7">OMPdecase</shortName>
    </alternativeName>
</protein>
<dbReference type="AlphaFoldDB" id="A0A3Q9HQ86"/>
<evidence type="ECO:0000259" key="8">
    <source>
        <dbReference type="SMART" id="SM00934"/>
    </source>
</evidence>
<comment type="pathway">
    <text evidence="1 7">Pyrimidine metabolism; UMP biosynthesis via de novo pathway; UMP from orotate: step 2/2.</text>
</comment>
<keyword evidence="5 7" id="KW-0456">Lyase</keyword>
<dbReference type="RefSeq" id="WP_127016340.1">
    <property type="nucleotide sequence ID" value="NZ_CP016379.1"/>
</dbReference>
<dbReference type="PANTHER" id="PTHR43375">
    <property type="entry name" value="OROTIDINE 5'-PHOSPHATE DECARBOXYLASE"/>
    <property type="match status" value="1"/>
</dbReference>
<organism evidence="9 10">
    <name type="scientific">Anoxybacter fermentans</name>
    <dbReference type="NCBI Taxonomy" id="1323375"/>
    <lineage>
        <taxon>Bacteria</taxon>
        <taxon>Bacillati</taxon>
        <taxon>Bacillota</taxon>
        <taxon>Clostridia</taxon>
        <taxon>Halanaerobiales</taxon>
        <taxon>Anoxybacter</taxon>
    </lineage>
</organism>
<sequence>MQAIDRLIAKIEEKNSCVCVGLDPRFERIPEEVKKPIKEKMGETLEGLAQVLINFNYGILEAVEPYAPVVKFQISFYEQYGPAGLKALIESCKISREMGFEIILDAKRNDISSTAKAYADGYLGKVNLWGREEFIYDLDSMTVNPYLGKDGLEPFIEVAQKYDKGVWVLLKTSNPSSGDLQDLTLASGEKVYERLALQLQELGTNWCGESGYSNLGMVVGATYPEAAARLRKMLPRTFFLIPGYGAQGAVAAELEHFFNPDGLGGIVNSSRGIIFARKKDGEDYKSAARRAVLKMKQKINTIRGGRT</sequence>
<name>A0A3Q9HQ86_9FIRM</name>
<dbReference type="InterPro" id="IPR001754">
    <property type="entry name" value="OMPdeCOase_dom"/>
</dbReference>
<feature type="active site" description="Proton donor" evidence="7">
    <location>
        <position position="107"/>
    </location>
</feature>
<dbReference type="InterPro" id="IPR011060">
    <property type="entry name" value="RibuloseP-bd_barrel"/>
</dbReference>
<dbReference type="InterPro" id="IPR011995">
    <property type="entry name" value="OMPdecase_type-2"/>
</dbReference>
<dbReference type="EC" id="4.1.1.23" evidence="7"/>
<keyword evidence="4 7" id="KW-0665">Pyrimidine biosynthesis</keyword>
<reference evidence="9 10" key="1">
    <citation type="submission" date="2016-07" db="EMBL/GenBank/DDBJ databases">
        <title>Genome and transcriptome analysis of iron-reducing fermentative bacteria Anoxybacter fermentans.</title>
        <authorList>
            <person name="Zeng X."/>
            <person name="Shao Z."/>
        </authorList>
    </citation>
    <scope>NUCLEOTIDE SEQUENCE [LARGE SCALE GENOMIC DNA]</scope>
    <source>
        <strain evidence="9 10">DY22613</strain>
    </source>
</reference>
<evidence type="ECO:0000256" key="1">
    <source>
        <dbReference type="ARBA" id="ARBA00004861"/>
    </source>
</evidence>
<dbReference type="Pfam" id="PF00215">
    <property type="entry name" value="OMPdecase"/>
    <property type="match status" value="1"/>
</dbReference>
<gene>
    <name evidence="7" type="primary">pyrF</name>
    <name evidence="9" type="ORF">BBF96_06125</name>
</gene>
<dbReference type="Gene3D" id="3.20.20.70">
    <property type="entry name" value="Aldolase class I"/>
    <property type="match status" value="1"/>
</dbReference>
<keyword evidence="10" id="KW-1185">Reference proteome</keyword>
<dbReference type="EMBL" id="CP016379">
    <property type="protein sequence ID" value="AZR73009.1"/>
    <property type="molecule type" value="Genomic_DNA"/>
</dbReference>
<dbReference type="OrthoDB" id="9808470at2"/>